<dbReference type="Proteomes" id="UP000002964">
    <property type="component" value="Unassembled WGS sequence"/>
</dbReference>
<dbReference type="SUPFAM" id="SSF81301">
    <property type="entry name" value="Nucleotidyltransferase"/>
    <property type="match status" value="1"/>
</dbReference>
<dbReference type="Gene3D" id="3.30.460.40">
    <property type="match status" value="1"/>
</dbReference>
<dbReference type="STRING" id="631362.Thi970DRAFT_00580"/>
<evidence type="ECO:0000313" key="2">
    <source>
        <dbReference type="Proteomes" id="UP000002964"/>
    </source>
</evidence>
<dbReference type="InterPro" id="IPR043519">
    <property type="entry name" value="NT_sf"/>
</dbReference>
<evidence type="ECO:0000313" key="1">
    <source>
        <dbReference type="EMBL" id="EIC22940.1"/>
    </source>
</evidence>
<evidence type="ECO:0008006" key="3">
    <source>
        <dbReference type="Google" id="ProtNLM"/>
    </source>
</evidence>
<protein>
    <recommendedName>
        <fullName evidence="3">Nucleotidyltransferase family protein</fullName>
    </recommendedName>
</protein>
<reference evidence="1 2" key="2">
    <citation type="submission" date="2011-11" db="EMBL/GenBank/DDBJ databases">
        <authorList>
            <consortium name="US DOE Joint Genome Institute"/>
            <person name="Lucas S."/>
            <person name="Han J."/>
            <person name="Lapidus A."/>
            <person name="Cheng J.-F."/>
            <person name="Goodwin L."/>
            <person name="Pitluck S."/>
            <person name="Peters L."/>
            <person name="Ovchinnikova G."/>
            <person name="Zhang X."/>
            <person name="Detter J.C."/>
            <person name="Han C."/>
            <person name="Tapia R."/>
            <person name="Land M."/>
            <person name="Hauser L."/>
            <person name="Kyrpides N."/>
            <person name="Ivanova N."/>
            <person name="Pagani I."/>
            <person name="Vogl K."/>
            <person name="Liu Z."/>
            <person name="Overmann J."/>
            <person name="Frigaard N.-U."/>
            <person name="Bryant D."/>
            <person name="Woyke T."/>
        </authorList>
    </citation>
    <scope>NUCLEOTIDE SEQUENCE [LARGE SCALE GENOMIC DNA]</scope>
    <source>
        <strain evidence="1 2">970</strain>
    </source>
</reference>
<dbReference type="AlphaFoldDB" id="H8YWW4"/>
<sequence length="185" mass="20621">MDFLGVTRQVGRALDEARVRYALIGGFAMALRGVQRATVDLDFILMREDLGRADQVLTGAAYRRVFYSENVSHYIADASALGRIDLLHAFRGPSLSMLMRAERIEIAEGLTLPVVQSEDIIGLKIQAAVNDEQRAAADWADIRLMIEVSAQTGMALDWALIADYLDIFDLTSELARMRGWYGKTH</sequence>
<organism evidence="1 2">
    <name type="scientific">Thiorhodovibrio frisius</name>
    <dbReference type="NCBI Taxonomy" id="631362"/>
    <lineage>
        <taxon>Bacteria</taxon>
        <taxon>Pseudomonadati</taxon>
        <taxon>Pseudomonadota</taxon>
        <taxon>Gammaproteobacteria</taxon>
        <taxon>Chromatiales</taxon>
        <taxon>Chromatiaceae</taxon>
        <taxon>Thiorhodovibrio</taxon>
    </lineage>
</organism>
<proteinExistence type="predicted"/>
<keyword evidence="2" id="KW-1185">Reference proteome</keyword>
<dbReference type="HOGENOM" id="CLU_1460679_0_0_6"/>
<dbReference type="eggNOG" id="COG4914">
    <property type="taxonomic scope" value="Bacteria"/>
</dbReference>
<accession>H8YWW4</accession>
<dbReference type="EMBL" id="JH603168">
    <property type="protein sequence ID" value="EIC22940.1"/>
    <property type="molecule type" value="Genomic_DNA"/>
</dbReference>
<gene>
    <name evidence="1" type="ORF">Thi970DRAFT_00580</name>
</gene>
<reference evidence="2" key="1">
    <citation type="submission" date="2011-06" db="EMBL/GenBank/DDBJ databases">
        <authorList>
            <consortium name="US DOE Joint Genome Institute (JGI-PGF)"/>
            <person name="Lucas S."/>
            <person name="Han J."/>
            <person name="Lapidus A."/>
            <person name="Cheng J.-F."/>
            <person name="Goodwin L."/>
            <person name="Pitluck S."/>
            <person name="Peters L."/>
            <person name="Land M.L."/>
            <person name="Hauser L."/>
            <person name="Vogl K."/>
            <person name="Liu Z."/>
            <person name="Overmann J."/>
            <person name="Frigaard N.-U."/>
            <person name="Bryant D.A."/>
            <person name="Woyke T.J."/>
        </authorList>
    </citation>
    <scope>NUCLEOTIDE SEQUENCE [LARGE SCALE GENOMIC DNA]</scope>
    <source>
        <strain evidence="2">970</strain>
    </source>
</reference>
<name>H8YWW4_9GAMM</name>